<evidence type="ECO:0000259" key="2">
    <source>
        <dbReference type="PROSITE" id="PS50234"/>
    </source>
</evidence>
<keyword evidence="4" id="KW-1185">Reference proteome</keyword>
<proteinExistence type="predicted"/>
<dbReference type="CDD" id="cd00198">
    <property type="entry name" value="vWFA"/>
    <property type="match status" value="1"/>
</dbReference>
<feature type="transmembrane region" description="Helical" evidence="1">
    <location>
        <begin position="531"/>
        <end position="553"/>
    </location>
</feature>
<gene>
    <name evidence="3" type="ORF">SEMRO_130_G061980.1</name>
</gene>
<dbReference type="SUPFAM" id="SSF53300">
    <property type="entry name" value="vWA-like"/>
    <property type="match status" value="1"/>
</dbReference>
<feature type="transmembrane region" description="Helical" evidence="1">
    <location>
        <begin position="774"/>
        <end position="797"/>
    </location>
</feature>
<dbReference type="Proteomes" id="UP001153069">
    <property type="component" value="Unassembled WGS sequence"/>
</dbReference>
<dbReference type="Gene3D" id="3.30.450.20">
    <property type="entry name" value="PAS domain"/>
    <property type="match status" value="1"/>
</dbReference>
<reference evidence="3" key="1">
    <citation type="submission" date="2020-06" db="EMBL/GenBank/DDBJ databases">
        <authorList>
            <consortium name="Plant Systems Biology data submission"/>
        </authorList>
    </citation>
    <scope>NUCLEOTIDE SEQUENCE</scope>
    <source>
        <strain evidence="3">D6</strain>
    </source>
</reference>
<dbReference type="OrthoDB" id="44201at2759"/>
<sequence length="1842" mass="205492">MGFFARRIQQTCLRPSFSLRVQMILSFGITAAIAIMAFVLVGLYTTVNSGDSVRVEATKVLTEGIQYSLGRSAQYVAETMAKKFHNIGGAGSLVAQVTKDRFVGYPSMRGWEEDNYVPFQDVYTKLRFYPIDAEPLPLDWNLPGNINPQNVEEHMPGRKLSWYPRYANVSSVAGYFMQGTCDPQRTDPTDIAYYEGCTDANNDLITGGVVQPTETNYHLANKGKDIVWMLKALYESHFDVRTVGVYFANDGAGSTMRYPGNAYNGVSNYNSTGCQWMEQIHPRTNKSIATPRQIRRCHDAGTEATMREYNPLERKWCRDMVERDIAVFEGREAPEEAKIQSTGPYKSASAFSGENVWVMTFGEAVFDIRTDEFIACTLVDASVSLLYDMLKQTTSIGNTTKSALIRYNEQGTVIVANDWDPSTQNDTVAITHPSLNMGIDDAKYNEIRSLQNYDEVWDPDVLVAKYRETILETDTKVIMTHPVPSIPSEYDPSYYPVYFVIITMEKSEAYGVLLEMDRVIARDTQASSENVLIVGGAGFGVILLFVGVISGSLTKPLRWIQKVSGMVVDSCGESDMGTNFVDRLNPKEAQPLWSPNTEVTLLLAEFLKMIHQFSGVGATDVAGGQVNEVKNRFEWRKMYEASDLYPWGGEEATKNADGIPSVLKIQGTDTFEDELTTDSTLRTTDQSILSMFSSSVANSQYGPVVEAAMARTTSVLQSVKEYAVIAGAKAGILNPPEEEKIDGPPKVNLGENIIQQKALTDYFEGVEDAENSGLFWWMTFFIGTPIVIAAIMIAVTVARDSSLYIPNWLAIVEERSKDIELQALITATNIRAAYGEEVMHRFARDLHVYTRLAGWLFFDGIRRTDFMAFQTSGSEQCKNYNATNKEVCPFLENETLTPCPCGWDDPWGANCTDVSNFTHPRYLMHRWYEGLSTDADSVGDRFNITWPGLYNLPSTTDWWNDTNLMPGSSKGEMAAGYETTYDRVRVGSALSVADFPIYNYFPGKGETGMMGTYVGFEADGMFTGFSGCETYAGLAWWQSTEDNGGFKVNGTLCPNGKFGFDARCRGWYGASKQQGGDFHITPPYLFASSNVIGMSAGAALIDPRTGTLVGVTLIDFSPSAFVDAINENGTTIGAGNSGFPILITPQPDELGSDTLVGPGFVQGEDRSSVTALVLPYDSKNSTNWKLFERDVLQPMRSGVVDIKSFTRTTEDGNQQELYMAVAPVNLRSLVAVNHSDFLAGITSSYGEVYALGFGITLEDIEKRFLSVENKVQNDINRVTYISLALIIFSVLMVMYMTYTMAIYLAEPILLLVGIVKNITANTIEDELPKLEGGSYEITNVYYSLEKLCKIVRFTNAAHYKGDRTKSYKVLEEALDLFNLMGNQKAVGVANNNLGTMVLQEQMERSSSTSRSAEVYQAGMKYFEETIRIGTFEYQNADFDDNRGDYVKQLANRYFNRGMFYIVNKQQESSFDLVQTGISDLKRAKTLDAETYLYWTERGQLVQKARTEFFCYLRRARGIMTLMQVDPEFEDCWGVEALISRADDMLHNPDYITSNLFENVGLVARKQQINDLRIQWALIKKDNHAAATMAMKILVEDEYVIDTVLMNCVTTLNTYFDLHGQPNQVPNLTSGVKRETRRGQVDSLRQAKNVVFCLDYSGSMAGERMKRANANLKWIYQEHCLDKDYVGFARFNHAVDDKLYFDLARKGNNQDEHLDILGKALDAEGGTRLYAALNKCVNMCQDSGNDYDCWIIALTDGESAWDFPAKQVITRISKHNKQGGPQINVVIIGFEVPSQVAESVATITSITEKSLYIDARGGLDEMDNAFEQVAAVITGTAITMETF</sequence>
<feature type="transmembrane region" description="Helical" evidence="1">
    <location>
        <begin position="1278"/>
        <end position="1298"/>
    </location>
</feature>
<dbReference type="Gene3D" id="3.40.50.410">
    <property type="entry name" value="von Willebrand factor, type A domain"/>
    <property type="match status" value="1"/>
</dbReference>
<dbReference type="CDD" id="cd18773">
    <property type="entry name" value="PDC1_HK_sensor"/>
    <property type="match status" value="1"/>
</dbReference>
<dbReference type="InterPro" id="IPR002035">
    <property type="entry name" value="VWF_A"/>
</dbReference>
<comment type="caution">
    <text evidence="3">The sequence shown here is derived from an EMBL/GenBank/DDBJ whole genome shotgun (WGS) entry which is preliminary data.</text>
</comment>
<feature type="domain" description="VWFA" evidence="2">
    <location>
        <begin position="1648"/>
        <end position="1828"/>
    </location>
</feature>
<accession>A0A9N8DGG3</accession>
<dbReference type="EMBL" id="CAICTM010000129">
    <property type="protein sequence ID" value="CAB9502209.1"/>
    <property type="molecule type" value="Genomic_DNA"/>
</dbReference>
<dbReference type="InterPro" id="IPR036465">
    <property type="entry name" value="vWFA_dom_sf"/>
</dbReference>
<evidence type="ECO:0000313" key="3">
    <source>
        <dbReference type="EMBL" id="CAB9502209.1"/>
    </source>
</evidence>
<dbReference type="SMART" id="SM00327">
    <property type="entry name" value="VWA"/>
    <property type="match status" value="1"/>
</dbReference>
<keyword evidence="1" id="KW-0812">Transmembrane</keyword>
<dbReference type="Pfam" id="PF13519">
    <property type="entry name" value="VWA_2"/>
    <property type="match status" value="1"/>
</dbReference>
<dbReference type="PROSITE" id="PS50234">
    <property type="entry name" value="VWFA"/>
    <property type="match status" value="1"/>
</dbReference>
<evidence type="ECO:0000256" key="1">
    <source>
        <dbReference type="SAM" id="Phobius"/>
    </source>
</evidence>
<protein>
    <recommendedName>
        <fullName evidence="2">VWFA domain-containing protein</fullName>
    </recommendedName>
</protein>
<name>A0A9N8DGG3_9STRA</name>
<organism evidence="3 4">
    <name type="scientific">Seminavis robusta</name>
    <dbReference type="NCBI Taxonomy" id="568900"/>
    <lineage>
        <taxon>Eukaryota</taxon>
        <taxon>Sar</taxon>
        <taxon>Stramenopiles</taxon>
        <taxon>Ochrophyta</taxon>
        <taxon>Bacillariophyta</taxon>
        <taxon>Bacillariophyceae</taxon>
        <taxon>Bacillariophycidae</taxon>
        <taxon>Naviculales</taxon>
        <taxon>Naviculaceae</taxon>
        <taxon>Seminavis</taxon>
    </lineage>
</organism>
<feature type="transmembrane region" description="Helical" evidence="1">
    <location>
        <begin position="1237"/>
        <end position="1257"/>
    </location>
</feature>
<evidence type="ECO:0000313" key="4">
    <source>
        <dbReference type="Proteomes" id="UP001153069"/>
    </source>
</evidence>
<keyword evidence="1" id="KW-1133">Transmembrane helix</keyword>
<feature type="transmembrane region" description="Helical" evidence="1">
    <location>
        <begin position="21"/>
        <end position="44"/>
    </location>
</feature>
<keyword evidence="1" id="KW-0472">Membrane</keyword>